<dbReference type="GO" id="GO:0051536">
    <property type="term" value="F:iron-sulfur cluster binding"/>
    <property type="evidence" value="ECO:0007669"/>
    <property type="project" value="UniProtKB-KW"/>
</dbReference>
<organism evidence="5">
    <name type="scientific">marine metagenome</name>
    <dbReference type="NCBI Taxonomy" id="408172"/>
    <lineage>
        <taxon>unclassified sequences</taxon>
        <taxon>metagenomes</taxon>
        <taxon>ecological metagenomes</taxon>
    </lineage>
</organism>
<dbReference type="InterPro" id="IPR036136">
    <property type="entry name" value="Nit/Sulf_reduc_fer-like_dom_sf"/>
</dbReference>
<dbReference type="GO" id="GO:0009337">
    <property type="term" value="C:sulfite reductase complex (NADPH)"/>
    <property type="evidence" value="ECO:0007669"/>
    <property type="project" value="TreeGrafter"/>
</dbReference>
<proteinExistence type="predicted"/>
<dbReference type="GO" id="GO:0000103">
    <property type="term" value="P:sulfate assimilation"/>
    <property type="evidence" value="ECO:0007669"/>
    <property type="project" value="TreeGrafter"/>
</dbReference>
<dbReference type="SUPFAM" id="SSF55124">
    <property type="entry name" value="Nitrite/Sulfite reductase N-terminal domain-like"/>
    <property type="match status" value="1"/>
</dbReference>
<accession>A0A382RFB8</accession>
<dbReference type="Pfam" id="PF03460">
    <property type="entry name" value="NIR_SIR_ferr"/>
    <property type="match status" value="1"/>
</dbReference>
<reference evidence="5" key="1">
    <citation type="submission" date="2018-05" db="EMBL/GenBank/DDBJ databases">
        <authorList>
            <person name="Lanie J.A."/>
            <person name="Ng W.-L."/>
            <person name="Kazmierczak K.M."/>
            <person name="Andrzejewski T.M."/>
            <person name="Davidsen T.M."/>
            <person name="Wayne K.J."/>
            <person name="Tettelin H."/>
            <person name="Glass J.I."/>
            <person name="Rusch D."/>
            <person name="Podicherti R."/>
            <person name="Tsui H.-C.T."/>
            <person name="Winkler M.E."/>
        </authorList>
    </citation>
    <scope>NUCLEOTIDE SEQUENCE</scope>
</reference>
<dbReference type="PANTHER" id="PTHR11493">
    <property type="entry name" value="SULFITE REDUCTASE [NADPH] SUBUNIT BETA-RELATED"/>
    <property type="match status" value="1"/>
</dbReference>
<dbReference type="InterPro" id="IPR045169">
    <property type="entry name" value="NO2/SO3_Rdtase_4Fe4S_prot"/>
</dbReference>
<evidence type="ECO:0000256" key="2">
    <source>
        <dbReference type="ARBA" id="ARBA00023004"/>
    </source>
</evidence>
<evidence type="ECO:0000313" key="5">
    <source>
        <dbReference type="EMBL" id="SVC95668.1"/>
    </source>
</evidence>
<sequence>MISDSEVPKKLSKNESIKENSDFLRGTILEGLADDSTGAISADDSQLTKFHGTYLQDDRDLRSERIKQKLGKAFSFMIRIRVPGGVCTPSQWLDVDRLSDEFADGTLKLTTRQAFQLHGVLKSNLKQTIKEINDTLLDTLAACGDVNRNVMCTPTPFESKAHAETLKLSKAISEHLSPQTTSY</sequence>
<feature type="non-terminal residue" evidence="5">
    <location>
        <position position="183"/>
    </location>
</feature>
<keyword evidence="1" id="KW-0479">Metal-binding</keyword>
<protein>
    <recommendedName>
        <fullName evidence="4">Nitrite/Sulfite reductase ferredoxin-like domain-containing protein</fullName>
    </recommendedName>
</protein>
<name>A0A382RFB8_9ZZZZ</name>
<dbReference type="InterPro" id="IPR045854">
    <property type="entry name" value="NO2/SO3_Rdtase_4Fe4S_sf"/>
</dbReference>
<evidence type="ECO:0000259" key="4">
    <source>
        <dbReference type="Pfam" id="PF03460"/>
    </source>
</evidence>
<dbReference type="SUPFAM" id="SSF56014">
    <property type="entry name" value="Nitrite and sulphite reductase 4Fe-4S domain-like"/>
    <property type="match status" value="1"/>
</dbReference>
<dbReference type="InterPro" id="IPR005117">
    <property type="entry name" value="NiRdtase/SiRdtase_haem-b_fer"/>
</dbReference>
<keyword evidence="3" id="KW-0411">Iron-sulfur</keyword>
<dbReference type="GO" id="GO:0020037">
    <property type="term" value="F:heme binding"/>
    <property type="evidence" value="ECO:0007669"/>
    <property type="project" value="InterPro"/>
</dbReference>
<dbReference type="GO" id="GO:0046872">
    <property type="term" value="F:metal ion binding"/>
    <property type="evidence" value="ECO:0007669"/>
    <property type="project" value="UniProtKB-KW"/>
</dbReference>
<dbReference type="Gene3D" id="3.90.480.20">
    <property type="match status" value="1"/>
</dbReference>
<evidence type="ECO:0000256" key="3">
    <source>
        <dbReference type="ARBA" id="ARBA00023014"/>
    </source>
</evidence>
<feature type="domain" description="Nitrite/Sulfite reductase ferredoxin-like" evidence="4">
    <location>
        <begin position="76"/>
        <end position="133"/>
    </location>
</feature>
<dbReference type="PANTHER" id="PTHR11493:SF47">
    <property type="entry name" value="SULFITE REDUCTASE [NADPH] SUBUNIT BETA"/>
    <property type="match status" value="1"/>
</dbReference>
<keyword evidence="2" id="KW-0408">Iron</keyword>
<dbReference type="AlphaFoldDB" id="A0A382RFB8"/>
<dbReference type="GO" id="GO:0050311">
    <property type="term" value="F:sulfite reductase (ferredoxin) activity"/>
    <property type="evidence" value="ECO:0007669"/>
    <property type="project" value="TreeGrafter"/>
</dbReference>
<dbReference type="EMBL" id="UINC01120892">
    <property type="protein sequence ID" value="SVC95668.1"/>
    <property type="molecule type" value="Genomic_DNA"/>
</dbReference>
<evidence type="ECO:0000256" key="1">
    <source>
        <dbReference type="ARBA" id="ARBA00022723"/>
    </source>
</evidence>
<dbReference type="GO" id="GO:0016002">
    <property type="term" value="F:sulfite reductase activity"/>
    <property type="evidence" value="ECO:0007669"/>
    <property type="project" value="TreeGrafter"/>
</dbReference>
<gene>
    <name evidence="5" type="ORF">METZ01_LOCUS348522</name>
</gene>